<keyword evidence="10" id="KW-1185">Reference proteome</keyword>
<comment type="similarity">
    <text evidence="5">Belongs to the SAT4 family.</text>
</comment>
<dbReference type="InterPro" id="IPR049326">
    <property type="entry name" value="Rhodopsin_dom_fungi"/>
</dbReference>
<evidence type="ECO:0000313" key="9">
    <source>
        <dbReference type="EMBL" id="CAH0043639.1"/>
    </source>
</evidence>
<comment type="subcellular location">
    <subcellularLocation>
        <location evidence="1">Membrane</location>
        <topology evidence="1">Multi-pass membrane protein</topology>
    </subcellularLocation>
</comment>
<dbReference type="EMBL" id="CABFOC020000003">
    <property type="protein sequence ID" value="CAH0043639.1"/>
    <property type="molecule type" value="Genomic_DNA"/>
</dbReference>
<organism evidence="9 10">
    <name type="scientific">Clonostachys solani</name>
    <dbReference type="NCBI Taxonomy" id="160281"/>
    <lineage>
        <taxon>Eukaryota</taxon>
        <taxon>Fungi</taxon>
        <taxon>Dikarya</taxon>
        <taxon>Ascomycota</taxon>
        <taxon>Pezizomycotina</taxon>
        <taxon>Sordariomycetes</taxon>
        <taxon>Hypocreomycetidae</taxon>
        <taxon>Hypocreales</taxon>
        <taxon>Bionectriaceae</taxon>
        <taxon>Clonostachys</taxon>
    </lineage>
</organism>
<feature type="transmembrane region" description="Helical" evidence="7">
    <location>
        <begin position="12"/>
        <end position="32"/>
    </location>
</feature>
<keyword evidence="2 7" id="KW-0812">Transmembrane</keyword>
<evidence type="ECO:0000256" key="5">
    <source>
        <dbReference type="ARBA" id="ARBA00038359"/>
    </source>
</evidence>
<dbReference type="AlphaFoldDB" id="A0A9N9W5F9"/>
<reference evidence="10" key="1">
    <citation type="submission" date="2019-06" db="EMBL/GenBank/DDBJ databases">
        <authorList>
            <person name="Broberg M."/>
        </authorList>
    </citation>
    <scope>NUCLEOTIDE SEQUENCE [LARGE SCALE GENOMIC DNA]</scope>
</reference>
<evidence type="ECO:0000256" key="7">
    <source>
        <dbReference type="SAM" id="Phobius"/>
    </source>
</evidence>
<name>A0A9N9W5F9_9HYPO</name>
<dbReference type="Proteomes" id="UP000775872">
    <property type="component" value="Unassembled WGS sequence"/>
</dbReference>
<dbReference type="PANTHER" id="PTHR33048">
    <property type="entry name" value="PTH11-LIKE INTEGRAL MEMBRANE PROTEIN (AFU_ORTHOLOGUE AFUA_5G11245)"/>
    <property type="match status" value="1"/>
</dbReference>
<feature type="transmembrane region" description="Helical" evidence="7">
    <location>
        <begin position="123"/>
        <end position="145"/>
    </location>
</feature>
<feature type="transmembrane region" description="Helical" evidence="7">
    <location>
        <begin position="236"/>
        <end position="259"/>
    </location>
</feature>
<feature type="transmembrane region" description="Helical" evidence="7">
    <location>
        <begin position="44"/>
        <end position="65"/>
    </location>
</feature>
<evidence type="ECO:0000256" key="6">
    <source>
        <dbReference type="SAM" id="MobiDB-lite"/>
    </source>
</evidence>
<dbReference type="InterPro" id="IPR052337">
    <property type="entry name" value="SAT4-like"/>
</dbReference>
<evidence type="ECO:0000256" key="3">
    <source>
        <dbReference type="ARBA" id="ARBA00022989"/>
    </source>
</evidence>
<evidence type="ECO:0000313" key="10">
    <source>
        <dbReference type="Proteomes" id="UP000775872"/>
    </source>
</evidence>
<feature type="domain" description="Rhodopsin" evidence="8">
    <location>
        <begin position="28"/>
        <end position="259"/>
    </location>
</feature>
<evidence type="ECO:0000256" key="2">
    <source>
        <dbReference type="ARBA" id="ARBA00022692"/>
    </source>
</evidence>
<accession>A0A9N9W5F9</accession>
<feature type="transmembrane region" description="Helical" evidence="7">
    <location>
        <begin position="205"/>
        <end position="224"/>
    </location>
</feature>
<protein>
    <recommendedName>
        <fullName evidence="8">Rhodopsin domain-containing protein</fullName>
    </recommendedName>
</protein>
<evidence type="ECO:0000256" key="4">
    <source>
        <dbReference type="ARBA" id="ARBA00023136"/>
    </source>
</evidence>
<dbReference type="PANTHER" id="PTHR33048:SF47">
    <property type="entry name" value="INTEGRAL MEMBRANE PROTEIN-RELATED"/>
    <property type="match status" value="1"/>
</dbReference>
<feature type="transmembrane region" description="Helical" evidence="7">
    <location>
        <begin position="175"/>
        <end position="193"/>
    </location>
</feature>
<dbReference type="OrthoDB" id="5137976at2759"/>
<sequence length="342" mass="37564">MITLDQPTQRVFSTGVAFIVLTFVFVALRLFLRARAKQLSFLSDGLCLASFVLFCAFVGLMLEYIVNNGKSDPFKPSTPTDLAKFLKILYVEQVLFTFDISLVKLSLLALYWNVFGVHSKTKIVIVTVTAGCVIWCLVFTFLAAFRCRPVGYAWVPVPPPGTCMSRPSVYLPLEATNLFFDIVVLCIPVFTIGQLNLSRGKKIPVIGIFVVGVSVCVASIGRLFGIAQGGDGAQLFFWSCMQLGLAIVCSCLPLLGAVIPRKNKASSRSTSEYNSFRGRGGNGSVLKLTENDSRTDGPWMRSSTAQRPERTQRSRAEEGADSDYALESLPSKNREHKEVSVV</sequence>
<proteinExistence type="inferred from homology"/>
<dbReference type="Pfam" id="PF20684">
    <property type="entry name" value="Fung_rhodopsin"/>
    <property type="match status" value="1"/>
</dbReference>
<feature type="compositionally biased region" description="Basic and acidic residues" evidence="6">
    <location>
        <begin position="307"/>
        <end position="318"/>
    </location>
</feature>
<gene>
    <name evidence="9" type="ORF">CSOL1703_00009531</name>
</gene>
<feature type="compositionally biased region" description="Basic and acidic residues" evidence="6">
    <location>
        <begin position="332"/>
        <end position="342"/>
    </location>
</feature>
<evidence type="ECO:0000256" key="1">
    <source>
        <dbReference type="ARBA" id="ARBA00004141"/>
    </source>
</evidence>
<keyword evidence="4 7" id="KW-0472">Membrane</keyword>
<dbReference type="GO" id="GO:0016020">
    <property type="term" value="C:membrane"/>
    <property type="evidence" value="ECO:0007669"/>
    <property type="project" value="UniProtKB-SubCell"/>
</dbReference>
<evidence type="ECO:0000259" key="8">
    <source>
        <dbReference type="Pfam" id="PF20684"/>
    </source>
</evidence>
<reference evidence="9 10" key="2">
    <citation type="submission" date="2021-10" db="EMBL/GenBank/DDBJ databases">
        <authorList>
            <person name="Piombo E."/>
        </authorList>
    </citation>
    <scope>NUCLEOTIDE SEQUENCE [LARGE SCALE GENOMIC DNA]</scope>
</reference>
<feature type="transmembrane region" description="Helical" evidence="7">
    <location>
        <begin position="85"/>
        <end position="111"/>
    </location>
</feature>
<keyword evidence="3 7" id="KW-1133">Transmembrane helix</keyword>
<comment type="caution">
    <text evidence="9">The sequence shown here is derived from an EMBL/GenBank/DDBJ whole genome shotgun (WGS) entry which is preliminary data.</text>
</comment>
<feature type="region of interest" description="Disordered" evidence="6">
    <location>
        <begin position="268"/>
        <end position="342"/>
    </location>
</feature>